<sequence length="44" mass="4760">MSRLKDNLGVLNNLSLADEEIAAIDAATKGGLMDLHPRPSGWLR</sequence>
<evidence type="ECO:0000313" key="2">
    <source>
        <dbReference type="Proteomes" id="UP001220530"/>
    </source>
</evidence>
<proteinExistence type="predicted"/>
<accession>A0ABY7YL34</accession>
<gene>
    <name evidence="1" type="ORF">PSQ19_15195</name>
</gene>
<evidence type="ECO:0008006" key="3">
    <source>
        <dbReference type="Google" id="ProtNLM"/>
    </source>
</evidence>
<keyword evidence="2" id="KW-1185">Reference proteome</keyword>
<dbReference type="Proteomes" id="UP001220530">
    <property type="component" value="Chromosome"/>
</dbReference>
<dbReference type="RefSeq" id="WP_282218422.1">
    <property type="nucleotide sequence ID" value="NZ_CP118246.1"/>
</dbReference>
<protein>
    <recommendedName>
        <fullName evidence="3">Aldo/keto reductase</fullName>
    </recommendedName>
</protein>
<name>A0ABY7YL34_9HYPH</name>
<organism evidence="1 2">
    <name type="scientific">Devosia algicola</name>
    <dbReference type="NCBI Taxonomy" id="3026418"/>
    <lineage>
        <taxon>Bacteria</taxon>
        <taxon>Pseudomonadati</taxon>
        <taxon>Pseudomonadota</taxon>
        <taxon>Alphaproteobacteria</taxon>
        <taxon>Hyphomicrobiales</taxon>
        <taxon>Devosiaceae</taxon>
        <taxon>Devosia</taxon>
    </lineage>
</organism>
<reference evidence="1 2" key="1">
    <citation type="submission" date="2023-02" db="EMBL/GenBank/DDBJ databases">
        <title>Devosia algicola sp. nov., isolated from the phycosphere of marine algae.</title>
        <authorList>
            <person name="Kim J.M."/>
            <person name="Lee J.K."/>
            <person name="Choi B.J."/>
            <person name="Bayburt H."/>
            <person name="Jeon C.O."/>
        </authorList>
    </citation>
    <scope>NUCLEOTIDE SEQUENCE [LARGE SCALE GENOMIC DNA]</scope>
    <source>
        <strain evidence="1 2">G20-9</strain>
    </source>
</reference>
<dbReference type="EMBL" id="CP118246">
    <property type="protein sequence ID" value="WDR02015.1"/>
    <property type="molecule type" value="Genomic_DNA"/>
</dbReference>
<evidence type="ECO:0000313" key="1">
    <source>
        <dbReference type="EMBL" id="WDR02015.1"/>
    </source>
</evidence>